<gene>
    <name evidence="2" type="ORF">J2853_008822</name>
</gene>
<evidence type="ECO:0000313" key="3">
    <source>
        <dbReference type="Proteomes" id="UP001225356"/>
    </source>
</evidence>
<feature type="transmembrane region" description="Helical" evidence="1">
    <location>
        <begin position="12"/>
        <end position="31"/>
    </location>
</feature>
<keyword evidence="1" id="KW-1133">Transmembrane helix</keyword>
<reference evidence="2 3" key="1">
    <citation type="submission" date="2023-07" db="EMBL/GenBank/DDBJ databases">
        <title>Sequencing the genomes of 1000 actinobacteria strains.</title>
        <authorList>
            <person name="Klenk H.-P."/>
        </authorList>
    </citation>
    <scope>NUCLEOTIDE SEQUENCE [LARGE SCALE GENOMIC DNA]</scope>
    <source>
        <strain evidence="2 3">DSM 46740</strain>
    </source>
</reference>
<accession>A0ABT9QS81</accession>
<protein>
    <submittedName>
        <fullName evidence="2">Uncharacterized protein</fullName>
    </submittedName>
</protein>
<dbReference type="RefSeq" id="WP_307567559.1">
    <property type="nucleotide sequence ID" value="NZ_JAUSQU010000001.1"/>
</dbReference>
<dbReference type="EMBL" id="JAUSQU010000001">
    <property type="protein sequence ID" value="MDP9849611.1"/>
    <property type="molecule type" value="Genomic_DNA"/>
</dbReference>
<organism evidence="2 3">
    <name type="scientific">Streptosporangium lutulentum</name>
    <dbReference type="NCBI Taxonomy" id="1461250"/>
    <lineage>
        <taxon>Bacteria</taxon>
        <taxon>Bacillati</taxon>
        <taxon>Actinomycetota</taxon>
        <taxon>Actinomycetes</taxon>
        <taxon>Streptosporangiales</taxon>
        <taxon>Streptosporangiaceae</taxon>
        <taxon>Streptosporangium</taxon>
    </lineage>
</organism>
<evidence type="ECO:0000256" key="1">
    <source>
        <dbReference type="SAM" id="Phobius"/>
    </source>
</evidence>
<keyword evidence="1" id="KW-0812">Transmembrane</keyword>
<proteinExistence type="predicted"/>
<comment type="caution">
    <text evidence="2">The sequence shown here is derived from an EMBL/GenBank/DDBJ whole genome shotgun (WGS) entry which is preliminary data.</text>
</comment>
<feature type="transmembrane region" description="Helical" evidence="1">
    <location>
        <begin position="51"/>
        <end position="67"/>
    </location>
</feature>
<name>A0ABT9QS81_9ACTN</name>
<sequence>MSEKKERDDPSDFGGIGFVGMAFTLAVVALGRPWETLKELFGLVRRLGRRVLRLVLVPFRLAALIVWSRRSDRRPSFEDYLHGGGEDRDPS</sequence>
<keyword evidence="3" id="KW-1185">Reference proteome</keyword>
<dbReference type="Proteomes" id="UP001225356">
    <property type="component" value="Unassembled WGS sequence"/>
</dbReference>
<keyword evidence="1" id="KW-0472">Membrane</keyword>
<evidence type="ECO:0000313" key="2">
    <source>
        <dbReference type="EMBL" id="MDP9849611.1"/>
    </source>
</evidence>